<feature type="domain" description="Alpha/beta hydrolase fold-3" evidence="4">
    <location>
        <begin position="87"/>
        <end position="283"/>
    </location>
</feature>
<reference evidence="6" key="1">
    <citation type="journal article" date="2019" name="Int. J. Syst. Evol. Microbiol.">
        <title>The Global Catalogue of Microorganisms (GCM) 10K type strain sequencing project: providing services to taxonomists for standard genome sequencing and annotation.</title>
        <authorList>
            <consortium name="The Broad Institute Genomics Platform"/>
            <consortium name="The Broad Institute Genome Sequencing Center for Infectious Disease"/>
            <person name="Wu L."/>
            <person name="Ma J."/>
        </authorList>
    </citation>
    <scope>NUCLEOTIDE SEQUENCE [LARGE SCALE GENOMIC DNA]</scope>
    <source>
        <strain evidence="6">ICMP 6774ER</strain>
    </source>
</reference>
<protein>
    <submittedName>
        <fullName evidence="5">Alpha/beta hydrolase</fullName>
    </submittedName>
</protein>
<dbReference type="EMBL" id="JBHUFV010000041">
    <property type="protein sequence ID" value="MFD1935294.1"/>
    <property type="molecule type" value="Genomic_DNA"/>
</dbReference>
<keyword evidence="3" id="KW-0812">Transmembrane</keyword>
<dbReference type="Gene3D" id="3.40.50.1820">
    <property type="entry name" value="alpha/beta hydrolase"/>
    <property type="match status" value="1"/>
</dbReference>
<name>A0ABW4T4C7_9ACTN</name>
<keyword evidence="3" id="KW-0472">Membrane</keyword>
<keyword evidence="2 5" id="KW-0378">Hydrolase</keyword>
<evidence type="ECO:0000313" key="6">
    <source>
        <dbReference type="Proteomes" id="UP001597368"/>
    </source>
</evidence>
<evidence type="ECO:0000259" key="4">
    <source>
        <dbReference type="Pfam" id="PF07859"/>
    </source>
</evidence>
<keyword evidence="3" id="KW-1133">Transmembrane helix</keyword>
<dbReference type="InterPro" id="IPR029058">
    <property type="entry name" value="AB_hydrolase_fold"/>
</dbReference>
<organism evidence="5 6">
    <name type="scientific">Nonomuraea mangrovi</name>
    <dbReference type="NCBI Taxonomy" id="2316207"/>
    <lineage>
        <taxon>Bacteria</taxon>
        <taxon>Bacillati</taxon>
        <taxon>Actinomycetota</taxon>
        <taxon>Actinomycetes</taxon>
        <taxon>Streptosporangiales</taxon>
        <taxon>Streptosporangiaceae</taxon>
        <taxon>Nonomuraea</taxon>
    </lineage>
</organism>
<evidence type="ECO:0000256" key="1">
    <source>
        <dbReference type="ARBA" id="ARBA00010515"/>
    </source>
</evidence>
<dbReference type="Pfam" id="PF07859">
    <property type="entry name" value="Abhydrolase_3"/>
    <property type="match status" value="1"/>
</dbReference>
<evidence type="ECO:0000313" key="5">
    <source>
        <dbReference type="EMBL" id="MFD1935294.1"/>
    </source>
</evidence>
<keyword evidence="6" id="KW-1185">Reference proteome</keyword>
<dbReference type="PANTHER" id="PTHR48081:SF30">
    <property type="entry name" value="ACETYL-HYDROLASE LIPR-RELATED"/>
    <property type="match status" value="1"/>
</dbReference>
<accession>A0ABW4T4C7</accession>
<evidence type="ECO:0000256" key="3">
    <source>
        <dbReference type="SAM" id="Phobius"/>
    </source>
</evidence>
<comment type="caution">
    <text evidence="5">The sequence shown here is derived from an EMBL/GenBank/DDBJ whole genome shotgun (WGS) entry which is preliminary data.</text>
</comment>
<dbReference type="GO" id="GO:0016787">
    <property type="term" value="F:hydrolase activity"/>
    <property type="evidence" value="ECO:0007669"/>
    <property type="project" value="UniProtKB-KW"/>
</dbReference>
<dbReference type="Proteomes" id="UP001597368">
    <property type="component" value="Unassembled WGS sequence"/>
</dbReference>
<dbReference type="InterPro" id="IPR050300">
    <property type="entry name" value="GDXG_lipolytic_enzyme"/>
</dbReference>
<dbReference type="RefSeq" id="WP_379575406.1">
    <property type="nucleotide sequence ID" value="NZ_JBHUFV010000041.1"/>
</dbReference>
<gene>
    <name evidence="5" type="ORF">ACFSKW_27840</name>
</gene>
<evidence type="ECO:0000256" key="2">
    <source>
        <dbReference type="ARBA" id="ARBA00022801"/>
    </source>
</evidence>
<dbReference type="PANTHER" id="PTHR48081">
    <property type="entry name" value="AB HYDROLASE SUPERFAMILY PROTEIN C4A8.06C"/>
    <property type="match status" value="1"/>
</dbReference>
<proteinExistence type="inferred from homology"/>
<comment type="similarity">
    <text evidence="1">Belongs to the 'GDXG' lipolytic enzyme family.</text>
</comment>
<dbReference type="SUPFAM" id="SSF53474">
    <property type="entry name" value="alpha/beta-Hydrolases"/>
    <property type="match status" value="1"/>
</dbReference>
<sequence length="306" mass="32479">MVVEERPGGSLGSRLVPLLARLFVYPLLAWTPFGLMRFAAVIDLMAVVLRPPRGTRTARVRGLGCAAEWVTAKGVDHRTGRRAGRVILYFHGGGFVLCGLRTHRRLVARLSGAAGAPVLSVAYRKPPGVPFTDTVEDCVAAYRWLLARGHAAGDIVIAGDSAGGYLGFLTPLRAVAEGLPRPAGIVALSPFIDLDHAARPGKDPYLPVSRLPALGGLLWPGILPTDPLWGPAHADLSVLPPVLIQAGSREVLRSDAELMAAALDRAGVPCRLQIWHGQVHAFQVFADLAREGMAAIGEAGAFVRTV</sequence>
<dbReference type="InterPro" id="IPR013094">
    <property type="entry name" value="AB_hydrolase_3"/>
</dbReference>
<feature type="transmembrane region" description="Helical" evidence="3">
    <location>
        <begin position="23"/>
        <end position="49"/>
    </location>
</feature>